<dbReference type="InterPro" id="IPR001611">
    <property type="entry name" value="Leu-rich_rpt"/>
</dbReference>
<dbReference type="PROSITE" id="PS51450">
    <property type="entry name" value="LRR"/>
    <property type="match status" value="1"/>
</dbReference>
<organism evidence="15 16">
    <name type="scientific">Dovyalis caffra</name>
    <dbReference type="NCBI Taxonomy" id="77055"/>
    <lineage>
        <taxon>Eukaryota</taxon>
        <taxon>Viridiplantae</taxon>
        <taxon>Streptophyta</taxon>
        <taxon>Embryophyta</taxon>
        <taxon>Tracheophyta</taxon>
        <taxon>Spermatophyta</taxon>
        <taxon>Magnoliopsida</taxon>
        <taxon>eudicotyledons</taxon>
        <taxon>Gunneridae</taxon>
        <taxon>Pentapetalae</taxon>
        <taxon>rosids</taxon>
        <taxon>fabids</taxon>
        <taxon>Malpighiales</taxon>
        <taxon>Salicaceae</taxon>
        <taxon>Flacourtieae</taxon>
        <taxon>Dovyalis</taxon>
    </lineage>
</organism>
<comment type="subcellular location">
    <subcellularLocation>
        <location evidence="1">Cell membrane</location>
        <topology evidence="1">Single-pass type I membrane protein</topology>
    </subcellularLocation>
</comment>
<dbReference type="FunFam" id="3.80.10.10:FF:000383">
    <property type="entry name" value="Leucine-rich repeat receptor protein kinase EMS1"/>
    <property type="match status" value="1"/>
</dbReference>
<evidence type="ECO:0000256" key="10">
    <source>
        <dbReference type="ARBA" id="ARBA00023136"/>
    </source>
</evidence>
<comment type="caution">
    <text evidence="15">The sequence shown here is derived from an EMBL/GenBank/DDBJ whole genome shotgun (WGS) entry which is preliminary data.</text>
</comment>
<keyword evidence="10 13" id="KW-0472">Membrane</keyword>
<dbReference type="SMART" id="SM00369">
    <property type="entry name" value="LRR_TYP"/>
    <property type="match status" value="8"/>
</dbReference>
<evidence type="ECO:0000259" key="14">
    <source>
        <dbReference type="Pfam" id="PF08263"/>
    </source>
</evidence>
<dbReference type="PRINTS" id="PR00019">
    <property type="entry name" value="LEURICHRPT"/>
</dbReference>
<evidence type="ECO:0000256" key="12">
    <source>
        <dbReference type="ARBA" id="ARBA00023180"/>
    </source>
</evidence>
<keyword evidence="3" id="KW-1003">Cell membrane</keyword>
<dbReference type="SUPFAM" id="SSF52047">
    <property type="entry name" value="RNI-like"/>
    <property type="match status" value="2"/>
</dbReference>
<keyword evidence="6 13" id="KW-0812">Transmembrane</keyword>
<proteinExistence type="inferred from homology"/>
<evidence type="ECO:0000256" key="11">
    <source>
        <dbReference type="ARBA" id="ARBA00023170"/>
    </source>
</evidence>
<evidence type="ECO:0000256" key="4">
    <source>
        <dbReference type="ARBA" id="ARBA00022553"/>
    </source>
</evidence>
<name>A0AAV1RKX5_9ROSI</name>
<evidence type="ECO:0000256" key="2">
    <source>
        <dbReference type="ARBA" id="ARBA00009592"/>
    </source>
</evidence>
<keyword evidence="12" id="KW-0325">Glycoprotein</keyword>
<evidence type="ECO:0000256" key="3">
    <source>
        <dbReference type="ARBA" id="ARBA00022475"/>
    </source>
</evidence>
<comment type="similarity">
    <text evidence="2">Belongs to the RLP family.</text>
</comment>
<keyword evidence="4" id="KW-0597">Phosphoprotein</keyword>
<feature type="domain" description="Leucine-rich repeat-containing N-terminal plant-type" evidence="14">
    <location>
        <begin position="60"/>
        <end position="96"/>
    </location>
</feature>
<evidence type="ECO:0000313" key="16">
    <source>
        <dbReference type="Proteomes" id="UP001314170"/>
    </source>
</evidence>
<dbReference type="PANTHER" id="PTHR48063:SF98">
    <property type="entry name" value="LRR RECEPTOR-LIKE SERINE_THREONINE-PROTEIN KINASE FLS2"/>
    <property type="match status" value="1"/>
</dbReference>
<dbReference type="Proteomes" id="UP001314170">
    <property type="component" value="Unassembled WGS sequence"/>
</dbReference>
<keyword evidence="11" id="KW-0675">Receptor</keyword>
<evidence type="ECO:0000256" key="8">
    <source>
        <dbReference type="ARBA" id="ARBA00022737"/>
    </source>
</evidence>
<dbReference type="InterPro" id="IPR003591">
    <property type="entry name" value="Leu-rich_rpt_typical-subtyp"/>
</dbReference>
<evidence type="ECO:0000256" key="7">
    <source>
        <dbReference type="ARBA" id="ARBA00022729"/>
    </source>
</evidence>
<reference evidence="15 16" key="1">
    <citation type="submission" date="2024-01" db="EMBL/GenBank/DDBJ databases">
        <authorList>
            <person name="Waweru B."/>
        </authorList>
    </citation>
    <scope>NUCLEOTIDE SEQUENCE [LARGE SCALE GENOMIC DNA]</scope>
</reference>
<dbReference type="Gene3D" id="3.80.10.10">
    <property type="entry name" value="Ribonuclease Inhibitor"/>
    <property type="match status" value="5"/>
</dbReference>
<dbReference type="InterPro" id="IPR032675">
    <property type="entry name" value="LRR_dom_sf"/>
</dbReference>
<evidence type="ECO:0000313" key="15">
    <source>
        <dbReference type="EMBL" id="CAK7336212.1"/>
    </source>
</evidence>
<keyword evidence="16" id="KW-1185">Reference proteome</keyword>
<dbReference type="Pfam" id="PF13855">
    <property type="entry name" value="LRR_8"/>
    <property type="match status" value="1"/>
</dbReference>
<sequence length="1025" mass="114644">MEETINITSLEKFDPSHYSIVHTLALTRYDTRKINEFNSPTVSLGFNSGSFTGGRCCRIERDALLKFKHDLKDPSNRLASWDGVGDCCTWRGVICDNVTGHVIELRLRGLSFKDYLASSGASTNYDDYLRLIFSGKINPSLLSLKHMRYLDLSDNDFQGIQIPKFFGSMGSLKHLDLSDAGFSGMIPYQLGNLSNLHYLNLHDYNSQFNVENLNWLSGLSSLEFLDLSLVPLGKVLNWLKVISTLPSLVELHLSYCQLPYVPSILNVNFSSLSILDLSSNYIDESAISMRNFPSWISHLKTLVSLNLANNNFQGPIPNNLQNMTLLRELDLSINHFYSSIPDWLYGFVHLKFLNLLSNNLQGGLSRSIRNMTSLISLDLSLNPKLEFEGGIPASFKNLCNLRILSLSYIKLNQDMAEVLEILSGCVSGELESLDLAGCLLFGHLTNHLGQFKNLAYLDLRSNSISGPIPMSLRDLVSLRSLDLSENKLNGTLPKSFGELSKLEEVDISHNLLEGDVFEIHFANLKNLSNFSATGNQLNLRVSPDWIPPPLVFLDLRSWNIGSQFPMWLRPLKHLSYLDISNSSISATVPIWFWTMSFRLEYLNLSHNHIYGVIPSKLKLDFSASYPLVDLSSNHFKGPLPPIFSNVGALDLSNNSFSGSIFNFLCHNMDELKNMQVLNLGENLLNGEIPDCWFSWQYLVAIKLSNNKFSGNIPDSIGTLSLLESLHIRNNSLSGKLPISLKNCNKLITLDIGENGLVGSMPTWIGKRFSKMVVLNMRANKFYGHIPKELCNLASLQILDLAHNHLSGSIPTCFNNFSAMVTRNDSLGKIYLDSGSSTFDNVLLVMKGKVVEYSTILKFVRSIDLSSNTLRGKIPKEVTCLGELQSLNLSQNFLTGQIPEDIGSMRYLESVDFSINQLSGKIPQSMSDLTFLSHLNLSDNKLWGKIPLGTQLQSFGSSSFSGNELCGPPLPKNCSVDNKIDVEHEMKEDDGGPKGIWFYASMALGFIVGFWAVVGPILFNRRWRYK</sequence>
<feature type="transmembrane region" description="Helical" evidence="13">
    <location>
        <begin position="995"/>
        <end position="1018"/>
    </location>
</feature>
<dbReference type="PANTHER" id="PTHR48063">
    <property type="entry name" value="LRR RECEPTOR-LIKE KINASE"/>
    <property type="match status" value="1"/>
</dbReference>
<dbReference type="AlphaFoldDB" id="A0AAV1RKX5"/>
<evidence type="ECO:0000256" key="1">
    <source>
        <dbReference type="ARBA" id="ARBA00004251"/>
    </source>
</evidence>
<dbReference type="Pfam" id="PF08263">
    <property type="entry name" value="LRRNT_2"/>
    <property type="match status" value="1"/>
</dbReference>
<dbReference type="FunFam" id="3.80.10.10:FF:000095">
    <property type="entry name" value="LRR receptor-like serine/threonine-protein kinase GSO1"/>
    <property type="match status" value="1"/>
</dbReference>
<keyword evidence="7" id="KW-0732">Signal</keyword>
<dbReference type="GO" id="GO:0005886">
    <property type="term" value="C:plasma membrane"/>
    <property type="evidence" value="ECO:0007669"/>
    <property type="project" value="UniProtKB-SubCell"/>
</dbReference>
<gene>
    <name evidence="15" type="ORF">DCAF_LOCUS11219</name>
</gene>
<keyword evidence="9 13" id="KW-1133">Transmembrane helix</keyword>
<dbReference type="FunFam" id="3.80.10.10:FF:000041">
    <property type="entry name" value="LRR receptor-like serine/threonine-protein kinase ERECTA"/>
    <property type="match status" value="1"/>
</dbReference>
<accession>A0AAV1RKX5</accession>
<evidence type="ECO:0000256" key="9">
    <source>
        <dbReference type="ARBA" id="ARBA00022989"/>
    </source>
</evidence>
<keyword evidence="5" id="KW-0433">Leucine-rich repeat</keyword>
<dbReference type="EMBL" id="CAWUPB010000994">
    <property type="protein sequence ID" value="CAK7336212.1"/>
    <property type="molecule type" value="Genomic_DNA"/>
</dbReference>
<evidence type="ECO:0000256" key="5">
    <source>
        <dbReference type="ARBA" id="ARBA00022614"/>
    </source>
</evidence>
<dbReference type="SUPFAM" id="SSF52058">
    <property type="entry name" value="L domain-like"/>
    <property type="match status" value="1"/>
</dbReference>
<dbReference type="FunFam" id="3.80.10.10:FF:000111">
    <property type="entry name" value="LRR receptor-like serine/threonine-protein kinase ERECTA"/>
    <property type="match status" value="1"/>
</dbReference>
<evidence type="ECO:0000256" key="13">
    <source>
        <dbReference type="SAM" id="Phobius"/>
    </source>
</evidence>
<evidence type="ECO:0000256" key="6">
    <source>
        <dbReference type="ARBA" id="ARBA00022692"/>
    </source>
</evidence>
<keyword evidence="8" id="KW-0677">Repeat</keyword>
<dbReference type="GO" id="GO:0007165">
    <property type="term" value="P:signal transduction"/>
    <property type="evidence" value="ECO:0007669"/>
    <property type="project" value="UniProtKB-ARBA"/>
</dbReference>
<protein>
    <recommendedName>
        <fullName evidence="14">Leucine-rich repeat-containing N-terminal plant-type domain-containing protein</fullName>
    </recommendedName>
</protein>
<dbReference type="InterPro" id="IPR013210">
    <property type="entry name" value="LRR_N_plant-typ"/>
</dbReference>
<dbReference type="Pfam" id="PF00560">
    <property type="entry name" value="LRR_1"/>
    <property type="match status" value="7"/>
</dbReference>
<dbReference type="InterPro" id="IPR046956">
    <property type="entry name" value="RLP23-like"/>
</dbReference>